<dbReference type="Proteomes" id="UP000252254">
    <property type="component" value="Unassembled WGS sequence"/>
</dbReference>
<dbReference type="STRING" id="200904.GCA_900168775_00231"/>
<evidence type="ECO:0000313" key="2">
    <source>
        <dbReference type="Proteomes" id="UP000252254"/>
    </source>
</evidence>
<dbReference type="RefSeq" id="WP_170126229.1">
    <property type="nucleotide sequence ID" value="NZ_BAABQN010000006.1"/>
</dbReference>
<organism evidence="1 2">
    <name type="scientific">Paraliobacillus ryukyuensis</name>
    <dbReference type="NCBI Taxonomy" id="200904"/>
    <lineage>
        <taxon>Bacteria</taxon>
        <taxon>Bacillati</taxon>
        <taxon>Bacillota</taxon>
        <taxon>Bacilli</taxon>
        <taxon>Bacillales</taxon>
        <taxon>Bacillaceae</taxon>
        <taxon>Paraliobacillus</taxon>
    </lineage>
</organism>
<comment type="caution">
    <text evidence="1">The sequence shown here is derived from an EMBL/GenBank/DDBJ whole genome shotgun (WGS) entry which is preliminary data.</text>
</comment>
<dbReference type="GO" id="GO:0006974">
    <property type="term" value="P:DNA damage response"/>
    <property type="evidence" value="ECO:0007669"/>
    <property type="project" value="TreeGrafter"/>
</dbReference>
<dbReference type="AlphaFoldDB" id="A0A366DST5"/>
<keyword evidence="2" id="KW-1185">Reference proteome</keyword>
<evidence type="ECO:0000313" key="1">
    <source>
        <dbReference type="EMBL" id="RBO93150.1"/>
    </source>
</evidence>
<gene>
    <name evidence="1" type="ORF">DES48_11316</name>
</gene>
<dbReference type="InterPro" id="IPR052022">
    <property type="entry name" value="26kDa_periplasmic_antigen"/>
</dbReference>
<reference evidence="1 2" key="1">
    <citation type="submission" date="2018-06" db="EMBL/GenBank/DDBJ databases">
        <title>Genomic Encyclopedia of Type Strains, Phase IV (KMG-IV): sequencing the most valuable type-strain genomes for metagenomic binning, comparative biology and taxonomic classification.</title>
        <authorList>
            <person name="Goeker M."/>
        </authorList>
    </citation>
    <scope>NUCLEOTIDE SEQUENCE [LARGE SCALE GENOMIC DNA]</scope>
    <source>
        <strain evidence="1 2">DSM 15140</strain>
    </source>
</reference>
<protein>
    <recommendedName>
        <fullName evidence="3">DUF541 domain-containing protein</fullName>
    </recommendedName>
</protein>
<dbReference type="PANTHER" id="PTHR34387:SF1">
    <property type="entry name" value="PERIPLASMIC IMMUNOGENIC PROTEIN"/>
    <property type="match status" value="1"/>
</dbReference>
<evidence type="ECO:0008006" key="3">
    <source>
        <dbReference type="Google" id="ProtNLM"/>
    </source>
</evidence>
<name>A0A366DST5_9BACI</name>
<dbReference type="Gene3D" id="3.30.70.2970">
    <property type="entry name" value="Protein of unknown function (DUF541), domain 2"/>
    <property type="match status" value="1"/>
</dbReference>
<dbReference type="EMBL" id="QNRI01000013">
    <property type="protein sequence ID" value="RBO93150.1"/>
    <property type="molecule type" value="Genomic_DNA"/>
</dbReference>
<dbReference type="PANTHER" id="PTHR34387">
    <property type="entry name" value="SLR1258 PROTEIN"/>
    <property type="match status" value="1"/>
</dbReference>
<proteinExistence type="predicted"/>
<accession>A0A366DST5</accession>
<dbReference type="Gene3D" id="3.30.110.170">
    <property type="entry name" value="Protein of unknown function (DUF541), domain 1"/>
    <property type="match status" value="1"/>
</dbReference>
<dbReference type="InterPro" id="IPR007497">
    <property type="entry name" value="SIMPL/DUF541"/>
</dbReference>
<sequence length="243" mass="27196">MMQPMYVPNQANRTYTYPYVYHNRLSQPSQRGQDYTVSVTGQHEIFAKPDQARVSIGVVTEDKNVETAQQQNATIANQVIDALATIGITSEQIETAAYTIHPLYDYSDNNQVLRGYQVRHLFTVVVSNLTKVGEVLDVATQNGVNHINDVEYELANPTIVYQNALQEATLNAREKAENIARSLGLSINRIPLRLSEENVSFQRPRYTAQVLSASTDSVTPPVQEGDVKVTATVRAVFAYERFD</sequence>
<dbReference type="Pfam" id="PF04402">
    <property type="entry name" value="SIMPL"/>
    <property type="match status" value="1"/>
</dbReference>